<feature type="transmembrane region" description="Helical" evidence="2">
    <location>
        <begin position="204"/>
        <end position="225"/>
    </location>
</feature>
<dbReference type="AlphaFoldDB" id="A0A182XQR8"/>
<evidence type="ECO:0000313" key="3">
    <source>
        <dbReference type="EnsemblMetazoa" id="AQUA014204-PA"/>
    </source>
</evidence>
<accession>A0A182XQR8</accession>
<organism evidence="3 4">
    <name type="scientific">Anopheles quadriannulatus</name>
    <name type="common">Mosquito</name>
    <dbReference type="NCBI Taxonomy" id="34691"/>
    <lineage>
        <taxon>Eukaryota</taxon>
        <taxon>Metazoa</taxon>
        <taxon>Ecdysozoa</taxon>
        <taxon>Arthropoda</taxon>
        <taxon>Hexapoda</taxon>
        <taxon>Insecta</taxon>
        <taxon>Pterygota</taxon>
        <taxon>Neoptera</taxon>
        <taxon>Endopterygota</taxon>
        <taxon>Diptera</taxon>
        <taxon>Nematocera</taxon>
        <taxon>Culicoidea</taxon>
        <taxon>Culicidae</taxon>
        <taxon>Anophelinae</taxon>
        <taxon>Anopheles</taxon>
    </lineage>
</organism>
<proteinExistence type="predicted"/>
<keyword evidence="4" id="KW-1185">Reference proteome</keyword>
<name>A0A182XQR8_ANOQN</name>
<dbReference type="EnsemblMetazoa" id="AQUA014204-RA">
    <property type="protein sequence ID" value="AQUA014204-PA"/>
    <property type="gene ID" value="AQUA014204"/>
</dbReference>
<dbReference type="Proteomes" id="UP000076407">
    <property type="component" value="Unassembled WGS sequence"/>
</dbReference>
<feature type="compositionally biased region" description="Basic residues" evidence="1">
    <location>
        <begin position="108"/>
        <end position="118"/>
    </location>
</feature>
<dbReference type="VEuPathDB" id="VectorBase:AQUA014204"/>
<keyword evidence="2" id="KW-0812">Transmembrane</keyword>
<feature type="transmembrane region" description="Helical" evidence="2">
    <location>
        <begin position="231"/>
        <end position="249"/>
    </location>
</feature>
<keyword evidence="2" id="KW-1133">Transmembrane helix</keyword>
<evidence type="ECO:0000256" key="2">
    <source>
        <dbReference type="SAM" id="Phobius"/>
    </source>
</evidence>
<protein>
    <submittedName>
        <fullName evidence="3">Uncharacterized protein</fullName>
    </submittedName>
</protein>
<reference evidence="3" key="1">
    <citation type="submission" date="2020-05" db="UniProtKB">
        <authorList>
            <consortium name="EnsemblMetazoa"/>
        </authorList>
    </citation>
    <scope>IDENTIFICATION</scope>
    <source>
        <strain evidence="3">SANGQUA</strain>
    </source>
</reference>
<evidence type="ECO:0000313" key="4">
    <source>
        <dbReference type="Proteomes" id="UP000076407"/>
    </source>
</evidence>
<evidence type="ECO:0000256" key="1">
    <source>
        <dbReference type="SAM" id="MobiDB-lite"/>
    </source>
</evidence>
<keyword evidence="2" id="KW-0472">Membrane</keyword>
<feature type="compositionally biased region" description="Basic and acidic residues" evidence="1">
    <location>
        <begin position="125"/>
        <end position="136"/>
    </location>
</feature>
<feature type="region of interest" description="Disordered" evidence="1">
    <location>
        <begin position="106"/>
        <end position="139"/>
    </location>
</feature>
<sequence>MKYKNKQKQYLLHSKQVAKSPTFPSTLLHLQLCFPSQNRTAAIHITDHAHGEPLTEHLEPVTVALGRDPQRAGDVLGAELGMRQHTERHTVPAADIARQRANVFRRDGGRRRQQRHRAGVQIARQTHEQPLGEHEPGPAGTFAGPPEQTADVLVAVLRVDHRSQHYAPAHVGREWVSVTLLPAGALISRHAGNLVQIEDRIGRAGFLGGHLLVAADVLVATARMLQNTDQQAFAGVYVGVFLGVAAVVFTRVSTVRRWGYWWRWTTASATTSTATTTTTTTSSSTRTTERFLNVHMLTDCHHGTGQHCYGYNYGKCLHRCSWKFVHCLSNKNQTLLKVSKMGMIHGKQR</sequence>